<reference evidence="6" key="1">
    <citation type="submission" date="2017-09" db="EMBL/GenBank/DDBJ databases">
        <title>Depth-based differentiation of microbial function through sediment-hosted aquifers and enrichment of novel symbionts in the deep terrestrial subsurface.</title>
        <authorList>
            <person name="Probst A.J."/>
            <person name="Ladd B."/>
            <person name="Jarett J.K."/>
            <person name="Geller-Mcgrath D.E."/>
            <person name="Sieber C.M.K."/>
            <person name="Emerson J.B."/>
            <person name="Anantharaman K."/>
            <person name="Thomas B.C."/>
            <person name="Malmstrom R."/>
            <person name="Stieglmeier M."/>
            <person name="Klingl A."/>
            <person name="Woyke T."/>
            <person name="Ryan C.M."/>
            <person name="Banfield J.F."/>
        </authorList>
    </citation>
    <scope>NUCLEOTIDE SEQUENCE [LARGE SCALE GENOMIC DNA]</scope>
</reference>
<evidence type="ECO:0000256" key="1">
    <source>
        <dbReference type="ARBA" id="ARBA00022490"/>
    </source>
</evidence>
<accession>A0A2M7EK16</accession>
<dbReference type="PANTHER" id="PTHR30307">
    <property type="entry name" value="S-ADENOSYLMETHIONINE:TRNA RIBOSYLTRANSFERASE-ISOMERASE"/>
    <property type="match status" value="1"/>
</dbReference>
<dbReference type="GO" id="GO:0008616">
    <property type="term" value="P:tRNA queuosine(34) biosynthetic process"/>
    <property type="evidence" value="ECO:0007669"/>
    <property type="project" value="UniProtKB-KW"/>
</dbReference>
<dbReference type="InterPro" id="IPR003699">
    <property type="entry name" value="QueA"/>
</dbReference>
<keyword evidence="3" id="KW-0949">S-adenosyl-L-methionine</keyword>
<evidence type="ECO:0000256" key="2">
    <source>
        <dbReference type="ARBA" id="ARBA00022679"/>
    </source>
</evidence>
<evidence type="ECO:0000256" key="3">
    <source>
        <dbReference type="ARBA" id="ARBA00022691"/>
    </source>
</evidence>
<feature type="non-terminal residue" evidence="5">
    <location>
        <position position="163"/>
    </location>
</feature>
<evidence type="ECO:0000256" key="4">
    <source>
        <dbReference type="ARBA" id="ARBA00022785"/>
    </source>
</evidence>
<evidence type="ECO:0000313" key="5">
    <source>
        <dbReference type="EMBL" id="PIV70906.1"/>
    </source>
</evidence>
<evidence type="ECO:0000313" key="6">
    <source>
        <dbReference type="Proteomes" id="UP000228762"/>
    </source>
</evidence>
<dbReference type="Proteomes" id="UP000228762">
    <property type="component" value="Unassembled WGS sequence"/>
</dbReference>
<gene>
    <name evidence="5" type="ORF">COW57_02595</name>
</gene>
<dbReference type="Pfam" id="PF02547">
    <property type="entry name" value="Queuosine_synth"/>
    <property type="match status" value="1"/>
</dbReference>
<dbReference type="GO" id="GO:0051075">
    <property type="term" value="F:S-adenosylmethionine:tRNA ribosyltransferase-isomerase activity"/>
    <property type="evidence" value="ECO:0007669"/>
    <property type="project" value="TreeGrafter"/>
</dbReference>
<proteinExistence type="predicted"/>
<name>A0A2M7EK16_9BACT</name>
<dbReference type="InterPro" id="IPR036100">
    <property type="entry name" value="QueA_sf"/>
</dbReference>
<keyword evidence="2" id="KW-0808">Transferase</keyword>
<dbReference type="Gene3D" id="3.40.1780.10">
    <property type="entry name" value="QueA-like"/>
    <property type="match status" value="1"/>
</dbReference>
<protein>
    <submittedName>
        <fullName evidence="5">Uncharacterized protein</fullName>
    </submittedName>
</protein>
<keyword evidence="1" id="KW-0963">Cytoplasm</keyword>
<dbReference type="EMBL" id="PFEV01000122">
    <property type="protein sequence ID" value="PIV70906.1"/>
    <property type="molecule type" value="Genomic_DNA"/>
</dbReference>
<dbReference type="InterPro" id="IPR042118">
    <property type="entry name" value="QueA_dom1"/>
</dbReference>
<keyword evidence="4" id="KW-0671">Queuosine biosynthesis</keyword>
<organism evidence="5 6">
    <name type="scientific">Candidatus Roizmanbacteria bacterium CG17_big_fil_post_rev_8_21_14_2_50_39_7</name>
    <dbReference type="NCBI Taxonomy" id="1974858"/>
    <lineage>
        <taxon>Bacteria</taxon>
        <taxon>Candidatus Roizmaniibacteriota</taxon>
    </lineage>
</organism>
<dbReference type="PANTHER" id="PTHR30307:SF0">
    <property type="entry name" value="S-ADENOSYLMETHIONINE:TRNA RIBOSYLTRANSFERASE-ISOMERASE"/>
    <property type="match status" value="1"/>
</dbReference>
<dbReference type="AlphaFoldDB" id="A0A2M7EK16"/>
<comment type="caution">
    <text evidence="5">The sequence shown here is derived from an EMBL/GenBank/DDBJ whole genome shotgun (WGS) entry which is preliminary data.</text>
</comment>
<sequence length="163" mass="18531">MLPTNLGGLQGIGRVDIWKKMKNNEINNKYLYNLPERLIAQEPANPRDSSKLLVYDTQKNELIIDSFFNLATYLPPSTALTLNDAKVVPARITLTKETGGKIVVLFLINEWISTKQGPIPCFLDRRGRVGDRLYFADKSFVTIQRQEEGLFYVTWAGEPNDLL</sequence>
<dbReference type="SUPFAM" id="SSF111337">
    <property type="entry name" value="QueA-like"/>
    <property type="match status" value="1"/>
</dbReference>